<feature type="domain" description="Transposable element P transposase-like RNase H" evidence="1">
    <location>
        <begin position="3"/>
        <end position="78"/>
    </location>
</feature>
<dbReference type="EMBL" id="GALX01002839">
    <property type="protein sequence ID" value="JAB65627.1"/>
    <property type="molecule type" value="Transcribed_RNA"/>
</dbReference>
<dbReference type="AlphaFoldDB" id="V5GVC3"/>
<dbReference type="Pfam" id="PF21787">
    <property type="entry name" value="TNP-like_RNaseH_N"/>
    <property type="match status" value="1"/>
</dbReference>
<feature type="non-terminal residue" evidence="2">
    <location>
        <position position="113"/>
    </location>
</feature>
<protein>
    <submittedName>
        <fullName evidence="2">THAP domain-containing protein</fullName>
    </submittedName>
</protein>
<sequence>MDIDNIPVAKEAFVLLLSSIKENWKLPVGYFLVDGITANQRASFILQCLEEAHDSNVDIVSLTFDGCPANIAMLKILGCSLNIKDFKTSFKHPITKKMFLAYGKHLGIPRCLP</sequence>
<evidence type="ECO:0000313" key="2">
    <source>
        <dbReference type="EMBL" id="JAB65627.1"/>
    </source>
</evidence>
<proteinExistence type="predicted"/>
<accession>V5GVC3</accession>
<organism evidence="2">
    <name type="scientific">Anoplophora glabripennis</name>
    <name type="common">Asian longhorn beetle</name>
    <name type="synonym">Anoplophora nobilis</name>
    <dbReference type="NCBI Taxonomy" id="217634"/>
    <lineage>
        <taxon>Eukaryota</taxon>
        <taxon>Metazoa</taxon>
        <taxon>Ecdysozoa</taxon>
        <taxon>Arthropoda</taxon>
        <taxon>Hexapoda</taxon>
        <taxon>Insecta</taxon>
        <taxon>Pterygota</taxon>
        <taxon>Neoptera</taxon>
        <taxon>Endopterygota</taxon>
        <taxon>Coleoptera</taxon>
        <taxon>Polyphaga</taxon>
        <taxon>Cucujiformia</taxon>
        <taxon>Chrysomeloidea</taxon>
        <taxon>Cerambycidae</taxon>
        <taxon>Lamiinae</taxon>
        <taxon>Lamiini</taxon>
        <taxon>Anoplophora</taxon>
    </lineage>
</organism>
<gene>
    <name evidence="2" type="primary">THAP9</name>
</gene>
<name>V5GVC3_ANOGL</name>
<evidence type="ECO:0000259" key="1">
    <source>
        <dbReference type="Pfam" id="PF21787"/>
    </source>
</evidence>
<reference evidence="2" key="1">
    <citation type="submission" date="2013-07" db="EMBL/GenBank/DDBJ databases">
        <title>Midgut Transcriptome Profiling of Anoplphora glabripennis, a Lignocellulose Degrading, Wood-Boring Cerambycid.</title>
        <authorList>
            <person name="Scully E.D."/>
            <person name="Hoover K."/>
            <person name="Carlson J.E."/>
            <person name="Tien M."/>
            <person name="Geib S.M."/>
        </authorList>
    </citation>
    <scope>NUCLEOTIDE SEQUENCE</scope>
</reference>
<dbReference type="InterPro" id="IPR048365">
    <property type="entry name" value="TNP-like_RNaseH_N"/>
</dbReference>